<dbReference type="PANTHER" id="PTHR43441:SF10">
    <property type="entry name" value="ACETYLTRANSFERASE"/>
    <property type="match status" value="1"/>
</dbReference>
<dbReference type="SUPFAM" id="SSF55729">
    <property type="entry name" value="Acyl-CoA N-acyltransferases (Nat)"/>
    <property type="match status" value="1"/>
</dbReference>
<dbReference type="PROSITE" id="PS51186">
    <property type="entry name" value="GNAT"/>
    <property type="match status" value="1"/>
</dbReference>
<keyword evidence="3" id="KW-1185">Reference proteome</keyword>
<dbReference type="Pfam" id="PF13302">
    <property type="entry name" value="Acetyltransf_3"/>
    <property type="match status" value="1"/>
</dbReference>
<evidence type="ECO:0000313" key="2">
    <source>
        <dbReference type="EMBL" id="MCP2272339.1"/>
    </source>
</evidence>
<dbReference type="EMBL" id="JAMTCO010000012">
    <property type="protein sequence ID" value="MCP2272339.1"/>
    <property type="molecule type" value="Genomic_DNA"/>
</dbReference>
<dbReference type="Gene3D" id="3.40.630.30">
    <property type="match status" value="1"/>
</dbReference>
<dbReference type="PANTHER" id="PTHR43441">
    <property type="entry name" value="RIBOSOMAL-PROTEIN-SERINE ACETYLTRANSFERASE"/>
    <property type="match status" value="1"/>
</dbReference>
<accession>A0ABT1II86</accession>
<evidence type="ECO:0000313" key="3">
    <source>
        <dbReference type="Proteomes" id="UP001205185"/>
    </source>
</evidence>
<dbReference type="InterPro" id="IPR016181">
    <property type="entry name" value="Acyl_CoA_acyltransferase"/>
</dbReference>
<proteinExistence type="predicted"/>
<sequence length="266" mass="27935">MGVVPQGDRGVDLWGGFSGDVVGGKGLAILCGVRQLALSVGVRGARGRPKGTAGGRLGCGWPATGVWVGAVVPWGAGRRGSVLAVEPVEINAGGYYLRALRNDARFDDRPRILEGFTDPEFVRWLPHIRVVDLAGAGDYIARREADWLADRRYSWAVADPVTGVMLGEVLLKEVDLDAGTAEAGVWAHPDARGKGVTTQALAAVLRFAFGGLGLKEITYQHSRGNEASGRVAAKLGFSTLRDHGLALPPDMVVLVARNAPGAPVVG</sequence>
<organism evidence="2 3">
    <name type="scientific">Actinokineospora diospyrosa</name>
    <dbReference type="NCBI Taxonomy" id="103728"/>
    <lineage>
        <taxon>Bacteria</taxon>
        <taxon>Bacillati</taxon>
        <taxon>Actinomycetota</taxon>
        <taxon>Actinomycetes</taxon>
        <taxon>Pseudonocardiales</taxon>
        <taxon>Pseudonocardiaceae</taxon>
        <taxon>Actinokineospora</taxon>
    </lineage>
</organism>
<comment type="caution">
    <text evidence="2">The sequence shown here is derived from an EMBL/GenBank/DDBJ whole genome shotgun (WGS) entry which is preliminary data.</text>
</comment>
<name>A0ABT1II86_9PSEU</name>
<evidence type="ECO:0000259" key="1">
    <source>
        <dbReference type="PROSITE" id="PS51186"/>
    </source>
</evidence>
<dbReference type="Proteomes" id="UP001205185">
    <property type="component" value="Unassembled WGS sequence"/>
</dbReference>
<reference evidence="2 3" key="1">
    <citation type="submission" date="2022-06" db="EMBL/GenBank/DDBJ databases">
        <title>Genomic Encyclopedia of Archaeal and Bacterial Type Strains, Phase II (KMG-II): from individual species to whole genera.</title>
        <authorList>
            <person name="Goeker M."/>
        </authorList>
    </citation>
    <scope>NUCLEOTIDE SEQUENCE [LARGE SCALE GENOMIC DNA]</scope>
    <source>
        <strain evidence="2 3">DSM 44255</strain>
    </source>
</reference>
<gene>
    <name evidence="2" type="ORF">LV75_004865</name>
</gene>
<dbReference type="InterPro" id="IPR051908">
    <property type="entry name" value="Ribosomal_N-acetyltransferase"/>
</dbReference>
<feature type="domain" description="N-acetyltransferase" evidence="1">
    <location>
        <begin position="110"/>
        <end position="260"/>
    </location>
</feature>
<protein>
    <submittedName>
        <fullName evidence="2">Protein N-acetyltransferase, RimJ/RimL family</fullName>
    </submittedName>
</protein>
<dbReference type="InterPro" id="IPR000182">
    <property type="entry name" value="GNAT_dom"/>
</dbReference>